<gene>
    <name evidence="4" type="ORF">SY85_21530</name>
</gene>
<dbReference type="Proteomes" id="UP000077177">
    <property type="component" value="Chromosome"/>
</dbReference>
<dbReference type="OrthoDB" id="9788221at2"/>
<dbReference type="Pfam" id="PF02567">
    <property type="entry name" value="PhzC-PhzF"/>
    <property type="match status" value="1"/>
</dbReference>
<evidence type="ECO:0000313" key="5">
    <source>
        <dbReference type="Proteomes" id="UP000077177"/>
    </source>
</evidence>
<keyword evidence="2" id="KW-0413">Isomerase</keyword>
<keyword evidence="5" id="KW-1185">Reference proteome</keyword>
<dbReference type="KEGG" id="fla:SY85_21530"/>
<dbReference type="AlphaFoldDB" id="A0A172U091"/>
<organism evidence="4 5">
    <name type="scientific">Flavisolibacter tropicus</name>
    <dbReference type="NCBI Taxonomy" id="1492898"/>
    <lineage>
        <taxon>Bacteria</taxon>
        <taxon>Pseudomonadati</taxon>
        <taxon>Bacteroidota</taxon>
        <taxon>Chitinophagia</taxon>
        <taxon>Chitinophagales</taxon>
        <taxon>Chitinophagaceae</taxon>
        <taxon>Flavisolibacter</taxon>
    </lineage>
</organism>
<proteinExistence type="inferred from homology"/>
<dbReference type="PANTHER" id="PTHR13774">
    <property type="entry name" value="PHENAZINE BIOSYNTHESIS PROTEIN"/>
    <property type="match status" value="1"/>
</dbReference>
<dbReference type="GO" id="GO:0005737">
    <property type="term" value="C:cytoplasm"/>
    <property type="evidence" value="ECO:0007669"/>
    <property type="project" value="TreeGrafter"/>
</dbReference>
<dbReference type="Gene3D" id="3.10.310.10">
    <property type="entry name" value="Diaminopimelate Epimerase, Chain A, domain 1"/>
    <property type="match status" value="2"/>
</dbReference>
<dbReference type="InterPro" id="IPR003719">
    <property type="entry name" value="Phenazine_PhzF-like"/>
</dbReference>
<evidence type="ECO:0000256" key="3">
    <source>
        <dbReference type="PIRSR" id="PIRSR016184-1"/>
    </source>
</evidence>
<sequence>MNLNIFQVDAFTESVFKGNPAAVIPLEHWLEDNLMQQIAMENNLSETVFFVKGEEGYHIRWFTPEYEIDLCGHATLAASYIIKNFIEPPIKEIQFTTQKVGQLKTYCNEGVYTLDFPARMPQACEVPEKLLSSLGVSNAVEVLKSRDYFVVLPNEDAVRNLQPDYTLMKELDTIGVIATAKGQSADVVSRCFYPGAGIPEDPVTGSAHCNIVPYWSEKLNTTELNCKQLSPRGGDLQCELNGDRVLLAGKCVLFMEGKVYLDELG</sequence>
<dbReference type="PANTHER" id="PTHR13774:SF17">
    <property type="entry name" value="PHENAZINE BIOSYNTHESIS-LIKE DOMAIN-CONTAINING PROTEIN"/>
    <property type="match status" value="1"/>
</dbReference>
<accession>A0A172U091</accession>
<reference evidence="4 5" key="2">
    <citation type="journal article" date="2016" name="Int. J. Syst. Evol. Microbiol.">
        <title>Flavisolibacter tropicus sp. nov., isolated from tropical soil.</title>
        <authorList>
            <person name="Lee J.J."/>
            <person name="Kang M.S."/>
            <person name="Kim G.S."/>
            <person name="Lee C.S."/>
            <person name="Lim S."/>
            <person name="Lee J."/>
            <person name="Roh S.H."/>
            <person name="Kang H."/>
            <person name="Ha J.M."/>
            <person name="Bae S."/>
            <person name="Jung H.Y."/>
            <person name="Kim M.K."/>
        </authorList>
    </citation>
    <scope>NUCLEOTIDE SEQUENCE [LARGE SCALE GENOMIC DNA]</scope>
    <source>
        <strain evidence="4 5">LCS9</strain>
    </source>
</reference>
<reference evidence="5" key="1">
    <citation type="submission" date="2015-01" db="EMBL/GenBank/DDBJ databases">
        <title>Flavisolibacter sp./LCS9/ whole genome sequencing.</title>
        <authorList>
            <person name="Kim M.K."/>
            <person name="Srinivasan S."/>
            <person name="Lee J.-J."/>
        </authorList>
    </citation>
    <scope>NUCLEOTIDE SEQUENCE [LARGE SCALE GENOMIC DNA]</scope>
    <source>
        <strain evidence="5">LCS9</strain>
    </source>
</reference>
<dbReference type="EMBL" id="CP011390">
    <property type="protein sequence ID" value="ANE52676.1"/>
    <property type="molecule type" value="Genomic_DNA"/>
</dbReference>
<evidence type="ECO:0000256" key="2">
    <source>
        <dbReference type="ARBA" id="ARBA00023235"/>
    </source>
</evidence>
<dbReference type="RefSeq" id="WP_066407572.1">
    <property type="nucleotide sequence ID" value="NZ_CP011390.1"/>
</dbReference>
<dbReference type="PATRIC" id="fig|1492898.3.peg.4669"/>
<name>A0A172U091_9BACT</name>
<feature type="active site" evidence="3">
    <location>
        <position position="46"/>
    </location>
</feature>
<comment type="similarity">
    <text evidence="1">Belongs to the PhzF family.</text>
</comment>
<evidence type="ECO:0000256" key="1">
    <source>
        <dbReference type="ARBA" id="ARBA00008270"/>
    </source>
</evidence>
<protein>
    <recommendedName>
        <fullName evidence="6">Isomerase</fullName>
    </recommendedName>
</protein>
<evidence type="ECO:0008006" key="6">
    <source>
        <dbReference type="Google" id="ProtNLM"/>
    </source>
</evidence>
<dbReference type="NCBIfam" id="TIGR00654">
    <property type="entry name" value="PhzF_family"/>
    <property type="match status" value="1"/>
</dbReference>
<evidence type="ECO:0000313" key="4">
    <source>
        <dbReference type="EMBL" id="ANE52676.1"/>
    </source>
</evidence>
<dbReference type="PIRSF" id="PIRSF016184">
    <property type="entry name" value="PhzC_PhzF"/>
    <property type="match status" value="1"/>
</dbReference>
<dbReference type="GO" id="GO:0016853">
    <property type="term" value="F:isomerase activity"/>
    <property type="evidence" value="ECO:0007669"/>
    <property type="project" value="UniProtKB-KW"/>
</dbReference>
<dbReference type="SUPFAM" id="SSF54506">
    <property type="entry name" value="Diaminopimelate epimerase-like"/>
    <property type="match status" value="1"/>
</dbReference>